<keyword evidence="1" id="KW-0472">Membrane</keyword>
<dbReference type="EMBL" id="LSFI01000028">
    <property type="protein sequence ID" value="OAG27480.1"/>
    <property type="molecule type" value="Genomic_DNA"/>
</dbReference>
<proteinExistence type="predicted"/>
<name>A0A177E7R8_9BACT</name>
<evidence type="ECO:0008006" key="5">
    <source>
        <dbReference type="Google" id="ProtNLM"/>
    </source>
</evidence>
<comment type="caution">
    <text evidence="3">The sequence shown here is derived from an EMBL/GenBank/DDBJ whole genome shotgun (WGS) entry which is preliminary data.</text>
</comment>
<accession>A0A177E7R8</accession>
<keyword evidence="4" id="KW-1185">Reference proteome</keyword>
<gene>
    <name evidence="3" type="ORF">TH606_06625</name>
</gene>
<dbReference type="AlphaFoldDB" id="A0A177E7R8"/>
<evidence type="ECO:0000256" key="1">
    <source>
        <dbReference type="SAM" id="Phobius"/>
    </source>
</evidence>
<protein>
    <recommendedName>
        <fullName evidence="5">t-SNARE coiled-coil homology domain-containing protein</fullName>
    </recommendedName>
</protein>
<evidence type="ECO:0000256" key="2">
    <source>
        <dbReference type="SAM" id="SignalP"/>
    </source>
</evidence>
<dbReference type="Gene3D" id="3.90.20.10">
    <property type="match status" value="1"/>
</dbReference>
<dbReference type="STRING" id="1795632.TH606_06625"/>
<keyword evidence="1" id="KW-0812">Transmembrane</keyword>
<dbReference type="Proteomes" id="UP000076964">
    <property type="component" value="Unassembled WGS sequence"/>
</dbReference>
<feature type="chain" id="PRO_5008060200" description="t-SNARE coiled-coil homology domain-containing protein" evidence="2">
    <location>
        <begin position="23"/>
        <end position="161"/>
    </location>
</feature>
<organism evidence="3 4">
    <name type="scientific">Thermodesulfatator autotrophicus</name>
    <dbReference type="NCBI Taxonomy" id="1795632"/>
    <lineage>
        <taxon>Bacteria</taxon>
        <taxon>Pseudomonadati</taxon>
        <taxon>Thermodesulfobacteriota</taxon>
        <taxon>Thermodesulfobacteria</taxon>
        <taxon>Thermodesulfobacteriales</taxon>
        <taxon>Thermodesulfatatoraceae</taxon>
        <taxon>Thermodesulfatator</taxon>
    </lineage>
</organism>
<evidence type="ECO:0000313" key="3">
    <source>
        <dbReference type="EMBL" id="OAG27480.1"/>
    </source>
</evidence>
<feature type="signal peptide" evidence="2">
    <location>
        <begin position="1"/>
        <end position="22"/>
    </location>
</feature>
<dbReference type="RefSeq" id="WP_197460520.1">
    <property type="nucleotide sequence ID" value="NZ_LSFI01000028.1"/>
</dbReference>
<keyword evidence="1" id="KW-1133">Transmembrane helix</keyword>
<reference evidence="3 4" key="1">
    <citation type="submission" date="2016-02" db="EMBL/GenBank/DDBJ databases">
        <title>Draft genome sequence of Thermodesulfatator sp. S606.</title>
        <authorList>
            <person name="Lai Q."/>
            <person name="Cao J."/>
            <person name="Dupont S."/>
            <person name="Shao Z."/>
            <person name="Jebbar M."/>
            <person name="Alain K."/>
        </authorList>
    </citation>
    <scope>NUCLEOTIDE SEQUENCE [LARGE SCALE GENOMIC DNA]</scope>
    <source>
        <strain evidence="3 4">S606</strain>
    </source>
</reference>
<keyword evidence="2" id="KW-0732">Signal</keyword>
<evidence type="ECO:0000313" key="4">
    <source>
        <dbReference type="Proteomes" id="UP000076964"/>
    </source>
</evidence>
<feature type="transmembrane region" description="Helical" evidence="1">
    <location>
        <begin position="90"/>
        <end position="111"/>
    </location>
</feature>
<sequence length="161" mass="19574">MHKKVFLLVLLSWLLSVQLVKAQDSFTQEDRERLIRLETTLKVFMDQVDKRFEQIAKRFEQVDKRFAELREDINKRFEQVDKRFEQMMTFLWILTAIFTTLVAVVIGFAYWDRRTIIKRAKEETIEQLEREGKLKDLIDALRELAREDSRLAEILRYYRLL</sequence>